<dbReference type="Gene3D" id="1.20.1270.90">
    <property type="entry name" value="AF1782-like"/>
    <property type="match status" value="4"/>
</dbReference>
<protein>
    <recommendedName>
        <fullName evidence="3">BIG2 domain-containing protein</fullName>
    </recommendedName>
</protein>
<evidence type="ECO:0008006" key="3">
    <source>
        <dbReference type="Google" id="ProtNLM"/>
    </source>
</evidence>
<organism evidence="1 2">
    <name type="scientific">Metabacillus fastidiosus</name>
    <dbReference type="NCBI Taxonomy" id="1458"/>
    <lineage>
        <taxon>Bacteria</taxon>
        <taxon>Bacillati</taxon>
        <taxon>Bacillota</taxon>
        <taxon>Bacilli</taxon>
        <taxon>Bacillales</taxon>
        <taxon>Bacillaceae</taxon>
        <taxon>Metabacillus</taxon>
    </lineage>
</organism>
<dbReference type="EMBL" id="JARTFS010000020">
    <property type="protein sequence ID" value="MED4403940.1"/>
    <property type="molecule type" value="Genomic_DNA"/>
</dbReference>
<keyword evidence="2" id="KW-1185">Reference proteome</keyword>
<name>A0ABU6P3K9_9BACI</name>
<evidence type="ECO:0000313" key="1">
    <source>
        <dbReference type="EMBL" id="MED4403940.1"/>
    </source>
</evidence>
<comment type="caution">
    <text evidence="1">The sequence shown here is derived from an EMBL/GenBank/DDBJ whole genome shotgun (WGS) entry which is preliminary data.</text>
</comment>
<gene>
    <name evidence="1" type="ORF">P9271_21810</name>
</gene>
<proteinExistence type="predicted"/>
<sequence>MVGQYTVGSKDALKTAINGVQLVLDNQKNKTVKQLTDAQNTLKQAVLAFENNKLTAGDATALNTKISEATEVLNRTTVGTGVGEASQTDKEVLQGAIETAQDVYEARANKTQAQLNEASVTLDNALTTFKGKVIKAGDAAALNIKISEANTMLGGTSVGTGVGQVSQVDKEALQTAVTIAQGVYDTRASKTQSQLDEATVALNFALTAFKGKVVKAGDATALTTAINEAENLYTNAEEGTKAGQYIVDSKAVLQAAIDAAQLVLDNAASKTTQQLEDAETSLNQAVEFFKNSKVTALSGLVDITIRTNATDSSNTVTLQDGETLVLTSSDESSAVAAVTENPAGTIKVTGIAAGGPITVTAQVKKDGKVIKAGTFTVTTVVPMSITSKTITNLDFSTVYATQAKLVSKPVTVGDFTGNRKDFTIKINGESIPIYVYWKLSTDFPPGAAMGSVVESHIQQYYVNKGGAEALMNRPISAYGFTDTFQISTFQSGSASSFTLEGKDWSYFFEQSSATGKDADTSKNRTFTISDSTNTVTIQLTSKFATIDALVTRLNSRLTNANVEAQVEKISETQFKITSTSASGKLVVDGVNKIDFFE</sequence>
<evidence type="ECO:0000313" key="2">
    <source>
        <dbReference type="Proteomes" id="UP001342826"/>
    </source>
</evidence>
<dbReference type="Proteomes" id="UP001342826">
    <property type="component" value="Unassembled WGS sequence"/>
</dbReference>
<dbReference type="RefSeq" id="WP_328015920.1">
    <property type="nucleotide sequence ID" value="NZ_JARTFS010000020.1"/>
</dbReference>
<reference evidence="1 2" key="1">
    <citation type="submission" date="2023-03" db="EMBL/GenBank/DDBJ databases">
        <title>Bacillus Genome Sequencing.</title>
        <authorList>
            <person name="Dunlap C."/>
        </authorList>
    </citation>
    <scope>NUCLEOTIDE SEQUENCE [LARGE SCALE GENOMIC DNA]</scope>
    <source>
        <strain evidence="1 2">NRS-1717</strain>
    </source>
</reference>
<accession>A0ABU6P3K9</accession>